<feature type="domain" description="DUF397" evidence="1">
    <location>
        <begin position="5"/>
        <end position="56"/>
    </location>
</feature>
<evidence type="ECO:0000313" key="3">
    <source>
        <dbReference type="Proteomes" id="UP000516444"/>
    </source>
</evidence>
<dbReference type="EMBL" id="AP023440">
    <property type="protein sequence ID" value="BCL30256.1"/>
    <property type="molecule type" value="Genomic_DNA"/>
</dbReference>
<dbReference type="KEGG" id="sgm:GCM10017557_51150"/>
<name>A0A7G1P8S2_9ACTN</name>
<gene>
    <name evidence="2" type="ORF">GCM10017557_51150</name>
</gene>
<dbReference type="Pfam" id="PF04149">
    <property type="entry name" value="DUF397"/>
    <property type="match status" value="1"/>
</dbReference>
<reference evidence="2 3" key="1">
    <citation type="journal article" date="2014" name="Int. J. Syst. Evol. Microbiol.">
        <title>Complete genome sequence of Corynebacterium casei LMG S-19264T (=DSM 44701T), isolated from a smear-ripened cheese.</title>
        <authorList>
            <consortium name="US DOE Joint Genome Institute (JGI-PGF)"/>
            <person name="Walter F."/>
            <person name="Albersmeier A."/>
            <person name="Kalinowski J."/>
            <person name="Ruckert C."/>
        </authorList>
    </citation>
    <scope>NUCLEOTIDE SEQUENCE [LARGE SCALE GENOMIC DNA]</scope>
    <source>
        <strain evidence="2 3">JCM 4677</strain>
    </source>
</reference>
<organism evidence="2 3">
    <name type="scientific">Streptomyces aurantiacus</name>
    <dbReference type="NCBI Taxonomy" id="47760"/>
    <lineage>
        <taxon>Bacteria</taxon>
        <taxon>Bacillati</taxon>
        <taxon>Actinomycetota</taxon>
        <taxon>Actinomycetes</taxon>
        <taxon>Kitasatosporales</taxon>
        <taxon>Streptomycetaceae</taxon>
        <taxon>Streptomyces</taxon>
        <taxon>Streptomyces aurantiacus group</taxon>
    </lineage>
</organism>
<dbReference type="InterPro" id="IPR007278">
    <property type="entry name" value="DUF397"/>
</dbReference>
<accession>A0A7G1P8S2</accession>
<sequence length="64" mass="6968">MQATDWQKSTYSAEAANCVYVAACPTGTIHLRESDEPSVALTTTRPGLRELIRSLKAHPSPHTT</sequence>
<evidence type="ECO:0000259" key="1">
    <source>
        <dbReference type="Pfam" id="PF04149"/>
    </source>
</evidence>
<dbReference type="Proteomes" id="UP000516444">
    <property type="component" value="Chromosome"/>
</dbReference>
<dbReference type="RefSeq" id="WP_190852230.1">
    <property type="nucleotide sequence ID" value="NZ_AP023440.1"/>
</dbReference>
<protein>
    <recommendedName>
        <fullName evidence="1">DUF397 domain-containing protein</fullName>
    </recommendedName>
</protein>
<evidence type="ECO:0000313" key="2">
    <source>
        <dbReference type="EMBL" id="BCL30256.1"/>
    </source>
</evidence>
<keyword evidence="3" id="KW-1185">Reference proteome</keyword>
<dbReference type="AlphaFoldDB" id="A0A7G1P8S2"/>
<proteinExistence type="predicted"/>